<reference evidence="2" key="1">
    <citation type="submission" date="2011-12" db="EMBL/GenBank/DDBJ databases">
        <title>Complete sequence of Clostridium clariflavum DSM 19732.</title>
        <authorList>
            <consortium name="US DOE Joint Genome Institute"/>
            <person name="Lucas S."/>
            <person name="Han J."/>
            <person name="Lapidus A."/>
            <person name="Cheng J.-F."/>
            <person name="Goodwin L."/>
            <person name="Pitluck S."/>
            <person name="Peters L."/>
            <person name="Teshima H."/>
            <person name="Detter J.C."/>
            <person name="Han C."/>
            <person name="Tapia R."/>
            <person name="Land M."/>
            <person name="Hauser L."/>
            <person name="Kyrpides N."/>
            <person name="Ivanova N."/>
            <person name="Pagani I."/>
            <person name="Kitzmiller T."/>
            <person name="Lynd L."/>
            <person name="Izquierdo J."/>
            <person name="Woyke T."/>
        </authorList>
    </citation>
    <scope>NUCLEOTIDE SEQUENCE [LARGE SCALE GENOMIC DNA]</scope>
    <source>
        <strain evidence="2">DSM 19732 / NBRC 101661 / EBR45</strain>
    </source>
</reference>
<name>G8LTS5_ACECE</name>
<dbReference type="Pfam" id="PF05582">
    <property type="entry name" value="Peptidase_U57"/>
    <property type="match status" value="1"/>
</dbReference>
<dbReference type="HOGENOM" id="CLU_083246_0_0_9"/>
<dbReference type="EMBL" id="CP003065">
    <property type="protein sequence ID" value="AEV70585.1"/>
    <property type="molecule type" value="Genomic_DNA"/>
</dbReference>
<dbReference type="eggNOG" id="ENOG502Z7P7">
    <property type="taxonomic scope" value="Bacteria"/>
</dbReference>
<dbReference type="OrthoDB" id="9785306at2"/>
<accession>G8LTS5</accession>
<dbReference type="AlphaFoldDB" id="G8LTS5"/>
<reference evidence="1 2" key="2">
    <citation type="journal article" date="2012" name="Stand. Genomic Sci.">
        <title>Complete Genome Sequence of Clostridium clariflavum DSM 19732.</title>
        <authorList>
            <person name="Izquierdo J.A."/>
            <person name="Goodwin L."/>
            <person name="Davenport K.W."/>
            <person name="Teshima H."/>
            <person name="Bruce D."/>
            <person name="Detter C."/>
            <person name="Tapia R."/>
            <person name="Han S."/>
            <person name="Land M."/>
            <person name="Hauser L."/>
            <person name="Jeffries C.D."/>
            <person name="Han J."/>
            <person name="Pitluck S."/>
            <person name="Nolan M."/>
            <person name="Chen A."/>
            <person name="Huntemann M."/>
            <person name="Mavromatis K."/>
            <person name="Mikhailova N."/>
            <person name="Liolios K."/>
            <person name="Woyke T."/>
            <person name="Lynd L.R."/>
        </authorList>
    </citation>
    <scope>NUCLEOTIDE SEQUENCE [LARGE SCALE GENOMIC DNA]</scope>
    <source>
        <strain evidence="2">DSM 19732 / NBRC 101661 / EBR45</strain>
    </source>
</reference>
<gene>
    <name evidence="1" type="ordered locus">Clocl_4154</name>
</gene>
<dbReference type="MEROPS" id="U57.001"/>
<organism evidence="1 2">
    <name type="scientific">Acetivibrio clariflavus (strain DSM 19732 / NBRC 101661 / EBR45)</name>
    <name type="common">Clostridium clariflavum</name>
    <dbReference type="NCBI Taxonomy" id="720554"/>
    <lineage>
        <taxon>Bacteria</taxon>
        <taxon>Bacillati</taxon>
        <taxon>Bacillota</taxon>
        <taxon>Clostridia</taxon>
        <taxon>Eubacteriales</taxon>
        <taxon>Oscillospiraceae</taxon>
        <taxon>Acetivibrio</taxon>
    </lineage>
</organism>
<protein>
    <submittedName>
        <fullName evidence="1">Sporulation peptidase YabG</fullName>
    </submittedName>
</protein>
<dbReference type="InterPro" id="IPR008764">
    <property type="entry name" value="Peptidase_U57"/>
</dbReference>
<dbReference type="PIRSF" id="PIRSF011575">
    <property type="entry name" value="YabG"/>
    <property type="match status" value="1"/>
</dbReference>
<dbReference type="STRING" id="720554.Clocl_4154"/>
<evidence type="ECO:0000313" key="1">
    <source>
        <dbReference type="EMBL" id="AEV70585.1"/>
    </source>
</evidence>
<dbReference type="Proteomes" id="UP000005435">
    <property type="component" value="Chromosome"/>
</dbReference>
<evidence type="ECO:0000313" key="2">
    <source>
        <dbReference type="Proteomes" id="UP000005435"/>
    </source>
</evidence>
<keyword evidence="2" id="KW-1185">Reference proteome</keyword>
<dbReference type="NCBIfam" id="TIGR02855">
    <property type="entry name" value="spore_yabG"/>
    <property type="match status" value="1"/>
</dbReference>
<proteinExistence type="predicted"/>
<sequence length="272" mass="30812">MNDIKIGDIVARKSYGQDIYFTVVDIVNKNGAKPVYVLRGLFYRIEADSSPEDLIKQDYKNVQMNIQRAILNVKRNIYRHGYANRLFWLNRLRQRPGKILQLDSSEKFLNMCKNNYKEAGINVVGIVAEEREQPNLVVRALKDYKPDILILTGHDGIKKKSGNLKSIENYRNSKYFIQAVKLAREYESNFDKLCIFAGACQSYFEAIMAAGANFASSPGRININALDPAIVCEKVALTDENRYVSPQEVAKLTISGEKGIGGIRTKGHLKRL</sequence>
<dbReference type="RefSeq" id="WP_014257081.1">
    <property type="nucleotide sequence ID" value="NC_016627.1"/>
</dbReference>
<dbReference type="KEGG" id="ccl:Clocl_4154"/>